<dbReference type="Pfam" id="PF13829">
    <property type="entry name" value="DUF4191"/>
    <property type="match status" value="1"/>
</dbReference>
<keyword evidence="2" id="KW-0472">Membrane</keyword>
<keyword evidence="4" id="KW-1185">Reference proteome</keyword>
<keyword evidence="2" id="KW-0812">Transmembrane</keyword>
<dbReference type="Proteomes" id="UP000642993">
    <property type="component" value="Unassembled WGS sequence"/>
</dbReference>
<keyword evidence="2" id="KW-1133">Transmembrane helix</keyword>
<feature type="transmembrane region" description="Helical" evidence="2">
    <location>
        <begin position="71"/>
        <end position="89"/>
    </location>
</feature>
<gene>
    <name evidence="3" type="ORF">HT102_14505</name>
</gene>
<protein>
    <submittedName>
        <fullName evidence="3">DUF4191 domain-containing protein</fullName>
    </submittedName>
</protein>
<sequence>MAKAQKLDKEQRKALKAARKARSRERRSQLWQAFKMQRKQDKWLLPILVGTIVVTTAVLFGIGALLGAQWLFLPFGLILGVLLAFIIFGRRMTQSVYKKADGQPGAAAWALESLRGPWIVSNAVAGTTHLDAVHRVLGRPGVILVGEGAPHRVKSLLAQEKKRVARLVGNTPIYEIIVGNDDDQIPLAKLQKAVNRLPKNINRKQMDALESRLAAIASRSGGPAMPKGPVPGGGRMKNVQRTIRRR</sequence>
<organism evidence="3 4">
    <name type="scientific">Lolliginicoccus lacisalsi</name>
    <dbReference type="NCBI Taxonomy" id="2742202"/>
    <lineage>
        <taxon>Bacteria</taxon>
        <taxon>Bacillati</taxon>
        <taxon>Actinomycetota</taxon>
        <taxon>Actinomycetes</taxon>
        <taxon>Mycobacteriales</taxon>
        <taxon>Hoyosellaceae</taxon>
        <taxon>Lolliginicoccus</taxon>
    </lineage>
</organism>
<evidence type="ECO:0000256" key="2">
    <source>
        <dbReference type="SAM" id="Phobius"/>
    </source>
</evidence>
<dbReference type="EMBL" id="JACYWE010000010">
    <property type="protein sequence ID" value="MBD8507696.1"/>
    <property type="molecule type" value="Genomic_DNA"/>
</dbReference>
<evidence type="ECO:0000313" key="3">
    <source>
        <dbReference type="EMBL" id="MBD8507696.1"/>
    </source>
</evidence>
<reference evidence="3" key="1">
    <citation type="submission" date="2020-09" db="EMBL/GenBank/DDBJ databases">
        <title>Hoyosella lacisalsi sp. nov., a halotolerant actinobacterium isolated from soil of Lake Gudzhirganskoe.</title>
        <authorList>
            <person name="Yang Q."/>
            <person name="Guo P.Y."/>
            <person name="Liu S.W."/>
            <person name="Li F.N."/>
            <person name="Sun C.H."/>
        </authorList>
    </citation>
    <scope>NUCLEOTIDE SEQUENCE</scope>
    <source>
        <strain evidence="3">G463</strain>
    </source>
</reference>
<comment type="caution">
    <text evidence="3">The sequence shown here is derived from an EMBL/GenBank/DDBJ whole genome shotgun (WGS) entry which is preliminary data.</text>
</comment>
<feature type="region of interest" description="Disordered" evidence="1">
    <location>
        <begin position="219"/>
        <end position="246"/>
    </location>
</feature>
<feature type="transmembrane region" description="Helical" evidence="2">
    <location>
        <begin position="43"/>
        <end position="65"/>
    </location>
</feature>
<dbReference type="AlphaFoldDB" id="A0A927PNE8"/>
<dbReference type="RefSeq" id="WP_192040164.1">
    <property type="nucleotide sequence ID" value="NZ_JACYWE010000010.1"/>
</dbReference>
<evidence type="ECO:0000313" key="4">
    <source>
        <dbReference type="Proteomes" id="UP000642993"/>
    </source>
</evidence>
<proteinExistence type="predicted"/>
<accession>A0A927PNE8</accession>
<dbReference type="InterPro" id="IPR025445">
    <property type="entry name" value="DUF4191"/>
</dbReference>
<evidence type="ECO:0000256" key="1">
    <source>
        <dbReference type="SAM" id="MobiDB-lite"/>
    </source>
</evidence>
<name>A0A927PNE8_9ACTN</name>